<dbReference type="eggNOG" id="ENOG502QPYS">
    <property type="taxonomic scope" value="Eukaryota"/>
</dbReference>
<dbReference type="FunFam" id="3.80.10.10:FF:000095">
    <property type="entry name" value="LRR receptor-like serine/threonine-protein kinase GSO1"/>
    <property type="match status" value="1"/>
</dbReference>
<dbReference type="InParanoid" id="F6HCE5"/>
<dbReference type="InterPro" id="IPR052592">
    <property type="entry name" value="LRR-RLK"/>
</dbReference>
<evidence type="ECO:0000256" key="9">
    <source>
        <dbReference type="ARBA" id="ARBA00023180"/>
    </source>
</evidence>
<dbReference type="EMBL" id="FN595514">
    <property type="protein sequence ID" value="CCB49880.1"/>
    <property type="molecule type" value="Genomic_DNA"/>
</dbReference>
<evidence type="ECO:0000256" key="10">
    <source>
        <dbReference type="SAM" id="SignalP"/>
    </source>
</evidence>
<keyword evidence="6" id="KW-0677">Repeat</keyword>
<feature type="chain" id="PRO_5003335661" description="Leucine-rich repeat-containing N-terminal plant-type domain-containing protein" evidence="10">
    <location>
        <begin position="23"/>
        <end position="480"/>
    </location>
</feature>
<dbReference type="STRING" id="29760.F6HCE5"/>
<evidence type="ECO:0000256" key="5">
    <source>
        <dbReference type="ARBA" id="ARBA00022729"/>
    </source>
</evidence>
<dbReference type="SUPFAM" id="SSF52058">
    <property type="entry name" value="L domain-like"/>
    <property type="match status" value="2"/>
</dbReference>
<keyword evidence="4" id="KW-0812">Transmembrane</keyword>
<proteinExistence type="inferred from homology"/>
<keyword evidence="5 10" id="KW-0732">Signal</keyword>
<keyword evidence="7" id="KW-1133">Transmembrane helix</keyword>
<gene>
    <name evidence="12" type="ordered locus">VIT_13s0067g00420</name>
</gene>
<dbReference type="SMART" id="SM00369">
    <property type="entry name" value="LRR_TYP"/>
    <property type="match status" value="7"/>
</dbReference>
<dbReference type="Pfam" id="PF08263">
    <property type="entry name" value="LRRNT_2"/>
    <property type="match status" value="1"/>
</dbReference>
<keyword evidence="3" id="KW-0433">Leucine-rich repeat</keyword>
<reference evidence="13" key="1">
    <citation type="journal article" date="2007" name="Nature">
        <title>The grapevine genome sequence suggests ancestral hexaploidization in major angiosperm phyla.</title>
        <authorList>
            <consortium name="The French-Italian Public Consortium for Grapevine Genome Characterization."/>
            <person name="Jaillon O."/>
            <person name="Aury J.-M."/>
            <person name="Noel B."/>
            <person name="Policriti A."/>
            <person name="Clepet C."/>
            <person name="Casagrande A."/>
            <person name="Choisne N."/>
            <person name="Aubourg S."/>
            <person name="Vitulo N."/>
            <person name="Jubin C."/>
            <person name="Vezzi A."/>
            <person name="Legeai F."/>
            <person name="Hugueney P."/>
            <person name="Dasilva C."/>
            <person name="Horner D."/>
            <person name="Mica E."/>
            <person name="Jublot D."/>
            <person name="Poulain J."/>
            <person name="Bruyere C."/>
            <person name="Billault A."/>
            <person name="Segurens B."/>
            <person name="Gouyvenoux M."/>
            <person name="Ugarte E."/>
            <person name="Cattonaro F."/>
            <person name="Anthouard V."/>
            <person name="Vico V."/>
            <person name="Del Fabbro C."/>
            <person name="Alaux M."/>
            <person name="Di Gaspero G."/>
            <person name="Dumas V."/>
            <person name="Felice N."/>
            <person name="Paillard S."/>
            <person name="Juman I."/>
            <person name="Moroldo M."/>
            <person name="Scalabrin S."/>
            <person name="Canaguier A."/>
            <person name="Le Clainche I."/>
            <person name="Malacrida G."/>
            <person name="Durand E."/>
            <person name="Pesole G."/>
            <person name="Laucou V."/>
            <person name="Chatelet P."/>
            <person name="Merdinoglu D."/>
            <person name="Delledonne M."/>
            <person name="Pezzotti M."/>
            <person name="Lecharny A."/>
            <person name="Scarpelli C."/>
            <person name="Artiguenave F."/>
            <person name="Pe M.E."/>
            <person name="Valle G."/>
            <person name="Morgante M."/>
            <person name="Caboche M."/>
            <person name="Adam-Blondon A.-F."/>
            <person name="Weissenbach J."/>
            <person name="Quetier F."/>
            <person name="Wincker P."/>
        </authorList>
    </citation>
    <scope>NUCLEOTIDE SEQUENCE [LARGE SCALE GENOMIC DNA]</scope>
    <source>
        <strain evidence="13">cv. Pinot noir / PN40024</strain>
    </source>
</reference>
<evidence type="ECO:0000256" key="6">
    <source>
        <dbReference type="ARBA" id="ARBA00022737"/>
    </source>
</evidence>
<keyword evidence="13" id="KW-1185">Reference proteome</keyword>
<evidence type="ECO:0000256" key="2">
    <source>
        <dbReference type="ARBA" id="ARBA00009592"/>
    </source>
</evidence>
<evidence type="ECO:0000256" key="7">
    <source>
        <dbReference type="ARBA" id="ARBA00022989"/>
    </source>
</evidence>
<comment type="subcellular location">
    <subcellularLocation>
        <location evidence="1">Membrane</location>
        <topology evidence="1">Single-pass type I membrane protein</topology>
    </subcellularLocation>
</comment>
<dbReference type="PaxDb" id="29760-VIT_13s0067g00420.t01"/>
<dbReference type="InterPro" id="IPR032675">
    <property type="entry name" value="LRR_dom_sf"/>
</dbReference>
<dbReference type="GO" id="GO:0016020">
    <property type="term" value="C:membrane"/>
    <property type="evidence" value="ECO:0007669"/>
    <property type="project" value="UniProtKB-SubCell"/>
</dbReference>
<dbReference type="Gene3D" id="3.80.10.10">
    <property type="entry name" value="Ribonuclease Inhibitor"/>
    <property type="match status" value="2"/>
</dbReference>
<dbReference type="InterPro" id="IPR013210">
    <property type="entry name" value="LRR_N_plant-typ"/>
</dbReference>
<organism evidence="12 13">
    <name type="scientific">Vitis vinifera</name>
    <name type="common">Grape</name>
    <dbReference type="NCBI Taxonomy" id="29760"/>
    <lineage>
        <taxon>Eukaryota</taxon>
        <taxon>Viridiplantae</taxon>
        <taxon>Streptophyta</taxon>
        <taxon>Embryophyta</taxon>
        <taxon>Tracheophyta</taxon>
        <taxon>Spermatophyta</taxon>
        <taxon>Magnoliopsida</taxon>
        <taxon>eudicotyledons</taxon>
        <taxon>Gunneridae</taxon>
        <taxon>Pentapetalae</taxon>
        <taxon>rosids</taxon>
        <taxon>Vitales</taxon>
        <taxon>Vitaceae</taxon>
        <taxon>Viteae</taxon>
        <taxon>Vitis</taxon>
    </lineage>
</organism>
<evidence type="ECO:0000313" key="12">
    <source>
        <dbReference type="EMBL" id="CCB49880.1"/>
    </source>
</evidence>
<evidence type="ECO:0000256" key="8">
    <source>
        <dbReference type="ARBA" id="ARBA00023136"/>
    </source>
</evidence>
<dbReference type="PANTHER" id="PTHR48054">
    <property type="entry name" value="RECEPTOR KINASE-LIKE PROTEIN XA21"/>
    <property type="match status" value="1"/>
</dbReference>
<dbReference type="PANTHER" id="PTHR48054:SF14">
    <property type="entry name" value="MDIS1-INTERACTING RECEPTOR LIKE KINASE 2-LIKE"/>
    <property type="match status" value="1"/>
</dbReference>
<name>F6HCE5_VITVI</name>
<dbReference type="InterPro" id="IPR003591">
    <property type="entry name" value="Leu-rich_rpt_typical-subtyp"/>
</dbReference>
<feature type="domain" description="Leucine-rich repeat-containing N-terminal plant-type" evidence="11">
    <location>
        <begin position="40"/>
        <end position="79"/>
    </location>
</feature>
<dbReference type="FunFam" id="3.80.10.10:FF:000275">
    <property type="entry name" value="Leucine-rich repeat receptor-like protein kinase"/>
    <property type="match status" value="1"/>
</dbReference>
<comment type="similarity">
    <text evidence="2">Belongs to the RLP family.</text>
</comment>
<sequence length="480" mass="52874">MEMPVFSLRLQWWFFLVNLVICIRSLKLESLSSTPTFGNETDKLALLVFKNHLADVPNGVLSSWNDSLHFCQWQGVTCSRRHQRVTVLRLEGQSLAGSLPPIGNLTFLRELVLSNNNLQGSIPTDIGLLRRLQHLNLSTNSLQGEIPVELTNCSNLITVDLTRNNLTGQIPFPFGHMSKLLILRLGRNSVNNLSGMIPSSLYNLSSAIELVFTANRLSGNFMSSMRFSLPQLLRFAIAQNQFIGIIPDILSNISGLELLDVGENYLTGQVPDIGNLINLTTFGVAQNDFTGVIPTSIGKLQNLRQLELSWNRLSGLLPSSLGNLSQLSLYLQQNLLTGSFPAEVGELKNLNELLVSDNKLSGEIPMELGNCLVLEYLDMARNSFLGNIPLSFGFLRGIRFLDLSRNNLSGTIPKELEHLSALLSLNLSYNYLEGEVPSGGVFKNVSGISITGNKKLCGGIRQLQLPACSDIDGFTSQSNW</sequence>
<dbReference type="AlphaFoldDB" id="F6HCE5"/>
<dbReference type="HOGENOM" id="CLU_000288_18_22_1"/>
<evidence type="ECO:0000259" key="11">
    <source>
        <dbReference type="Pfam" id="PF08263"/>
    </source>
</evidence>
<protein>
    <recommendedName>
        <fullName evidence="11">Leucine-rich repeat-containing N-terminal plant-type domain-containing protein</fullName>
    </recommendedName>
</protein>
<dbReference type="Pfam" id="PF00560">
    <property type="entry name" value="LRR_1"/>
    <property type="match status" value="7"/>
</dbReference>
<evidence type="ECO:0000313" key="13">
    <source>
        <dbReference type="Proteomes" id="UP000009183"/>
    </source>
</evidence>
<dbReference type="InterPro" id="IPR001611">
    <property type="entry name" value="Leu-rich_rpt"/>
</dbReference>
<dbReference type="Proteomes" id="UP000009183">
    <property type="component" value="Chromosome 13"/>
</dbReference>
<keyword evidence="9" id="KW-0325">Glycoprotein</keyword>
<evidence type="ECO:0000256" key="3">
    <source>
        <dbReference type="ARBA" id="ARBA00022614"/>
    </source>
</evidence>
<feature type="signal peptide" evidence="10">
    <location>
        <begin position="1"/>
        <end position="22"/>
    </location>
</feature>
<accession>F6HCE5</accession>
<evidence type="ECO:0000256" key="4">
    <source>
        <dbReference type="ARBA" id="ARBA00022692"/>
    </source>
</evidence>
<evidence type="ECO:0000256" key="1">
    <source>
        <dbReference type="ARBA" id="ARBA00004479"/>
    </source>
</evidence>
<keyword evidence="8" id="KW-0472">Membrane</keyword>